<evidence type="ECO:0000313" key="8">
    <source>
        <dbReference type="Proteomes" id="UP000008281"/>
    </source>
</evidence>
<dbReference type="EMBL" id="DS268474">
    <property type="protein sequence ID" value="EFP08517.1"/>
    <property type="molecule type" value="Genomic_DNA"/>
</dbReference>
<keyword evidence="2 5" id="KW-0812">Transmembrane</keyword>
<gene>
    <name evidence="7" type="primary">Cre-bath-37</name>
    <name evidence="7" type="ORF">CRE_15487</name>
</gene>
<evidence type="ECO:0000256" key="2">
    <source>
        <dbReference type="ARBA" id="ARBA00022692"/>
    </source>
</evidence>
<feature type="transmembrane region" description="Helical" evidence="5">
    <location>
        <begin position="209"/>
        <end position="227"/>
    </location>
</feature>
<keyword evidence="3 5" id="KW-1133">Transmembrane helix</keyword>
<dbReference type="AlphaFoldDB" id="E3MSW2"/>
<accession>E3MSW2</accession>
<dbReference type="Gene3D" id="1.20.1070.10">
    <property type="entry name" value="Rhodopsin 7-helix transmembrane proteins"/>
    <property type="match status" value="1"/>
</dbReference>
<feature type="domain" description="G-protein coupled receptors family 1 profile" evidence="6">
    <location>
        <begin position="49"/>
        <end position="229"/>
    </location>
</feature>
<feature type="transmembrane region" description="Helical" evidence="5">
    <location>
        <begin position="72"/>
        <end position="91"/>
    </location>
</feature>
<dbReference type="OMA" id="PWMIVET"/>
<organism evidence="8">
    <name type="scientific">Caenorhabditis remanei</name>
    <name type="common">Caenorhabditis vulgaris</name>
    <dbReference type="NCBI Taxonomy" id="31234"/>
    <lineage>
        <taxon>Eukaryota</taxon>
        <taxon>Metazoa</taxon>
        <taxon>Ecdysozoa</taxon>
        <taxon>Nematoda</taxon>
        <taxon>Chromadorea</taxon>
        <taxon>Rhabditida</taxon>
        <taxon>Rhabditina</taxon>
        <taxon>Rhabditomorpha</taxon>
        <taxon>Rhabditoidea</taxon>
        <taxon>Rhabditidae</taxon>
        <taxon>Peloderinae</taxon>
        <taxon>Caenorhabditis</taxon>
    </lineage>
</organism>
<dbReference type="InParanoid" id="E3MSW2"/>
<evidence type="ECO:0000259" key="6">
    <source>
        <dbReference type="PROSITE" id="PS50262"/>
    </source>
</evidence>
<evidence type="ECO:0000256" key="1">
    <source>
        <dbReference type="ARBA" id="ARBA00004370"/>
    </source>
</evidence>
<proteinExistence type="predicted"/>
<dbReference type="GO" id="GO:0016020">
    <property type="term" value="C:membrane"/>
    <property type="evidence" value="ECO:0007669"/>
    <property type="project" value="UniProtKB-SubCell"/>
</dbReference>
<keyword evidence="8" id="KW-1185">Reference proteome</keyword>
<sequence>MTYEEDDDLNSTLIPYPYIAIPPPTQQPTNMELFLSLLHLVCLTSILCGNVSQLVLQLYTRRLRDVTHVQQFLAFFFVINAFVSLGTPWMIVETLVRHWTFGPSACRAYQATAQVGRTILPYIIVALYVVTSMSISPSRKCRIRQSFTSMMFVIIFALLVLFIIIPVIGSSTLIPQIHGNHLPGELYSVMFESFFCVIPFSEEVYTDGVALFVEVIVPLILCTICAVRLKMTTKEMTSMMSIDSVNYYLLWISVIHFSTSVWYYFSVETKRWIFDFLPSPMDYRDILCLLPYISSSLTWYPASDMSTLWSLYEVFSAFFHCFSISEFQSQNESPESCQSRNSSRHVRLVVPHSTSALEDCGYNHSYHLPLSSQNTCDV</sequence>
<feature type="transmembrane region" description="Helical" evidence="5">
    <location>
        <begin position="247"/>
        <end position="265"/>
    </location>
</feature>
<dbReference type="InterPro" id="IPR017452">
    <property type="entry name" value="GPCR_Rhodpsn_7TM"/>
</dbReference>
<dbReference type="FunCoup" id="E3MSW2">
    <property type="interactions" value="372"/>
</dbReference>
<evidence type="ECO:0000256" key="3">
    <source>
        <dbReference type="ARBA" id="ARBA00022989"/>
    </source>
</evidence>
<evidence type="ECO:0000256" key="5">
    <source>
        <dbReference type="SAM" id="Phobius"/>
    </source>
</evidence>
<feature type="transmembrane region" description="Helical" evidence="5">
    <location>
        <begin position="119"/>
        <end position="135"/>
    </location>
</feature>
<feature type="transmembrane region" description="Helical" evidence="5">
    <location>
        <begin position="33"/>
        <end position="60"/>
    </location>
</feature>
<dbReference type="SUPFAM" id="SSF81321">
    <property type="entry name" value="Family A G protein-coupled receptor-like"/>
    <property type="match status" value="1"/>
</dbReference>
<name>E3MSW2_CAERE</name>
<dbReference type="Proteomes" id="UP000008281">
    <property type="component" value="Unassembled WGS sequence"/>
</dbReference>
<dbReference type="eggNOG" id="ENOG502TFEI">
    <property type="taxonomic scope" value="Eukaryota"/>
</dbReference>
<reference evidence="7" key="1">
    <citation type="submission" date="2007-07" db="EMBL/GenBank/DDBJ databases">
        <title>PCAP assembly of the Caenorhabditis remanei genome.</title>
        <authorList>
            <consortium name="The Caenorhabditis remanei Sequencing Consortium"/>
            <person name="Wilson R.K."/>
        </authorList>
    </citation>
    <scope>NUCLEOTIDE SEQUENCE [LARGE SCALE GENOMIC DNA]</scope>
    <source>
        <strain evidence="7">PB4641</strain>
    </source>
</reference>
<comment type="subcellular location">
    <subcellularLocation>
        <location evidence="1">Membrane</location>
    </subcellularLocation>
</comment>
<dbReference type="OrthoDB" id="5873366at2759"/>
<evidence type="ECO:0000256" key="4">
    <source>
        <dbReference type="ARBA" id="ARBA00023136"/>
    </source>
</evidence>
<dbReference type="STRING" id="31234.E3MSW2"/>
<dbReference type="PROSITE" id="PS50262">
    <property type="entry name" value="G_PROTEIN_RECEP_F1_2"/>
    <property type="match status" value="1"/>
</dbReference>
<feature type="transmembrane region" description="Helical" evidence="5">
    <location>
        <begin position="147"/>
        <end position="168"/>
    </location>
</feature>
<evidence type="ECO:0000313" key="7">
    <source>
        <dbReference type="EMBL" id="EFP08517.1"/>
    </source>
</evidence>
<protein>
    <submittedName>
        <fullName evidence="7">CRE-BATH-37 protein</fullName>
    </submittedName>
</protein>
<keyword evidence="4 5" id="KW-0472">Membrane</keyword>
<dbReference type="HOGENOM" id="CLU_776690_0_0_1"/>